<dbReference type="InterPro" id="IPR043128">
    <property type="entry name" value="Rev_trsase/Diguanyl_cyclase"/>
</dbReference>
<dbReference type="InterPro" id="IPR025944">
    <property type="entry name" value="Sigma_54_int_dom_CS"/>
</dbReference>
<organism evidence="10 11">
    <name type="scientific">Brumicola blandensis</name>
    <dbReference type="NCBI Taxonomy" id="3075611"/>
    <lineage>
        <taxon>Bacteria</taxon>
        <taxon>Pseudomonadati</taxon>
        <taxon>Pseudomonadota</taxon>
        <taxon>Gammaproteobacteria</taxon>
        <taxon>Alteromonadales</taxon>
        <taxon>Alteromonadaceae</taxon>
        <taxon>Brumicola</taxon>
    </lineage>
</organism>
<dbReference type="CDD" id="cd00009">
    <property type="entry name" value="AAA"/>
    <property type="match status" value="1"/>
</dbReference>
<name>A0AAW8R1U2_9ALTE</name>
<evidence type="ECO:0000256" key="7">
    <source>
        <dbReference type="SAM" id="MobiDB-lite"/>
    </source>
</evidence>
<keyword evidence="6" id="KW-0175">Coiled coil</keyword>
<evidence type="ECO:0000256" key="1">
    <source>
        <dbReference type="ARBA" id="ARBA00022741"/>
    </source>
</evidence>
<dbReference type="Pfam" id="PF00990">
    <property type="entry name" value="GGDEF"/>
    <property type="match status" value="1"/>
</dbReference>
<evidence type="ECO:0000313" key="10">
    <source>
        <dbReference type="EMBL" id="MDT0582277.1"/>
    </source>
</evidence>
<feature type="compositionally biased region" description="Basic and acidic residues" evidence="7">
    <location>
        <begin position="858"/>
        <end position="868"/>
    </location>
</feature>
<dbReference type="InterPro" id="IPR003593">
    <property type="entry name" value="AAA+_ATPase"/>
</dbReference>
<feature type="coiled-coil region" evidence="6">
    <location>
        <begin position="754"/>
        <end position="788"/>
    </location>
</feature>
<feature type="domain" description="Sigma-54 factor interaction" evidence="8">
    <location>
        <begin position="537"/>
        <end position="766"/>
    </location>
</feature>
<dbReference type="PROSITE" id="PS00676">
    <property type="entry name" value="SIGMA54_INTERACT_2"/>
    <property type="match status" value="1"/>
</dbReference>
<evidence type="ECO:0000259" key="8">
    <source>
        <dbReference type="PROSITE" id="PS50045"/>
    </source>
</evidence>
<dbReference type="GO" id="GO:0005524">
    <property type="term" value="F:ATP binding"/>
    <property type="evidence" value="ECO:0007669"/>
    <property type="project" value="UniProtKB-KW"/>
</dbReference>
<dbReference type="InterPro" id="IPR025943">
    <property type="entry name" value="Sigma_54_int_dom_ATP-bd_2"/>
</dbReference>
<dbReference type="FunFam" id="3.40.50.300:FF:000006">
    <property type="entry name" value="DNA-binding transcriptional regulator NtrC"/>
    <property type="match status" value="1"/>
</dbReference>
<dbReference type="NCBIfam" id="TIGR00254">
    <property type="entry name" value="GGDEF"/>
    <property type="match status" value="1"/>
</dbReference>
<proteinExistence type="predicted"/>
<keyword evidence="11" id="KW-1185">Reference proteome</keyword>
<dbReference type="PANTHER" id="PTHR32071:SF99">
    <property type="entry name" value="TRANSCRIPTIONAL REGULATORY PROTEIN"/>
    <property type="match status" value="1"/>
</dbReference>
<dbReference type="PROSITE" id="PS00675">
    <property type="entry name" value="SIGMA54_INTERACT_1"/>
    <property type="match status" value="1"/>
</dbReference>
<dbReference type="InterPro" id="IPR027417">
    <property type="entry name" value="P-loop_NTPase"/>
</dbReference>
<evidence type="ECO:0000313" key="11">
    <source>
        <dbReference type="Proteomes" id="UP001249020"/>
    </source>
</evidence>
<dbReference type="SMART" id="SM00267">
    <property type="entry name" value="GGDEF"/>
    <property type="match status" value="1"/>
</dbReference>
<dbReference type="SUPFAM" id="SSF55073">
    <property type="entry name" value="Nucleotide cyclase"/>
    <property type="match status" value="1"/>
</dbReference>
<dbReference type="InterPro" id="IPR025662">
    <property type="entry name" value="Sigma_54_int_dom_ATP-bd_1"/>
</dbReference>
<feature type="region of interest" description="Disordered" evidence="7">
    <location>
        <begin position="840"/>
        <end position="868"/>
    </location>
</feature>
<dbReference type="Proteomes" id="UP001249020">
    <property type="component" value="Unassembled WGS sequence"/>
</dbReference>
<keyword evidence="4" id="KW-0238">DNA-binding</keyword>
<keyword evidence="3" id="KW-0805">Transcription regulation</keyword>
<evidence type="ECO:0000256" key="3">
    <source>
        <dbReference type="ARBA" id="ARBA00023015"/>
    </source>
</evidence>
<dbReference type="AlphaFoldDB" id="A0AAW8R1U2"/>
<evidence type="ECO:0000256" key="5">
    <source>
        <dbReference type="ARBA" id="ARBA00023163"/>
    </source>
</evidence>
<dbReference type="Gene3D" id="1.10.8.60">
    <property type="match status" value="1"/>
</dbReference>
<dbReference type="InterPro" id="IPR002078">
    <property type="entry name" value="Sigma_54_int"/>
</dbReference>
<accession>A0AAW8R1U2</accession>
<dbReference type="Gene3D" id="3.30.70.270">
    <property type="match status" value="1"/>
</dbReference>
<dbReference type="SMART" id="SM00382">
    <property type="entry name" value="AAA"/>
    <property type="match status" value="1"/>
</dbReference>
<dbReference type="InterPro" id="IPR000160">
    <property type="entry name" value="GGDEF_dom"/>
</dbReference>
<dbReference type="PROSITE" id="PS50045">
    <property type="entry name" value="SIGMA54_INTERACT_4"/>
    <property type="match status" value="1"/>
</dbReference>
<comment type="caution">
    <text evidence="10">The sequence shown here is derived from an EMBL/GenBank/DDBJ whole genome shotgun (WGS) entry which is preliminary data.</text>
</comment>
<dbReference type="PANTHER" id="PTHR32071">
    <property type="entry name" value="TRANSCRIPTIONAL REGULATORY PROTEIN"/>
    <property type="match status" value="1"/>
</dbReference>
<dbReference type="GO" id="GO:0006355">
    <property type="term" value="P:regulation of DNA-templated transcription"/>
    <property type="evidence" value="ECO:0007669"/>
    <property type="project" value="InterPro"/>
</dbReference>
<dbReference type="PROSITE" id="PS50887">
    <property type="entry name" value="GGDEF"/>
    <property type="match status" value="1"/>
</dbReference>
<gene>
    <name evidence="10" type="ORF">RM544_06985</name>
</gene>
<dbReference type="PROSITE" id="PS00688">
    <property type="entry name" value="SIGMA54_INTERACT_3"/>
    <property type="match status" value="1"/>
</dbReference>
<evidence type="ECO:0000256" key="6">
    <source>
        <dbReference type="SAM" id="Coils"/>
    </source>
</evidence>
<feature type="domain" description="GGDEF" evidence="9">
    <location>
        <begin position="189"/>
        <end position="332"/>
    </location>
</feature>
<dbReference type="InterPro" id="IPR058031">
    <property type="entry name" value="AAA_lid_NorR"/>
</dbReference>
<keyword evidence="2" id="KW-0067">ATP-binding</keyword>
<evidence type="ECO:0000256" key="4">
    <source>
        <dbReference type="ARBA" id="ARBA00023125"/>
    </source>
</evidence>
<dbReference type="SUPFAM" id="SSF52540">
    <property type="entry name" value="P-loop containing nucleoside triphosphate hydrolases"/>
    <property type="match status" value="1"/>
</dbReference>
<dbReference type="EMBL" id="JAVRIE010000002">
    <property type="protein sequence ID" value="MDT0582277.1"/>
    <property type="molecule type" value="Genomic_DNA"/>
</dbReference>
<keyword evidence="5" id="KW-0804">Transcription</keyword>
<dbReference type="GO" id="GO:0003677">
    <property type="term" value="F:DNA binding"/>
    <property type="evidence" value="ECO:0007669"/>
    <property type="project" value="UniProtKB-KW"/>
</dbReference>
<dbReference type="Pfam" id="PF25601">
    <property type="entry name" value="AAA_lid_14"/>
    <property type="match status" value="1"/>
</dbReference>
<reference evidence="10 11" key="1">
    <citation type="submission" date="2023-09" db="EMBL/GenBank/DDBJ databases">
        <authorList>
            <person name="Rey-Velasco X."/>
        </authorList>
    </citation>
    <scope>NUCLEOTIDE SEQUENCE [LARGE SCALE GENOMIC DNA]</scope>
    <source>
        <strain evidence="10 11">W409</strain>
    </source>
</reference>
<evidence type="ECO:0000256" key="2">
    <source>
        <dbReference type="ARBA" id="ARBA00022840"/>
    </source>
</evidence>
<protein>
    <submittedName>
        <fullName evidence="10">Sigma 54-interacting transcriptional regulator</fullName>
    </submittedName>
</protein>
<evidence type="ECO:0000259" key="9">
    <source>
        <dbReference type="PROSITE" id="PS50887"/>
    </source>
</evidence>
<keyword evidence="1" id="KW-0547">Nucleotide-binding</keyword>
<dbReference type="SUPFAM" id="SSF55781">
    <property type="entry name" value="GAF domain-like"/>
    <property type="match status" value="1"/>
</dbReference>
<dbReference type="Gene3D" id="3.40.50.300">
    <property type="entry name" value="P-loop containing nucleotide triphosphate hydrolases"/>
    <property type="match status" value="1"/>
</dbReference>
<dbReference type="Pfam" id="PF00158">
    <property type="entry name" value="Sigma54_activat"/>
    <property type="match status" value="1"/>
</dbReference>
<feature type="coiled-coil region" evidence="6">
    <location>
        <begin position="504"/>
        <end position="531"/>
    </location>
</feature>
<dbReference type="InterPro" id="IPR029787">
    <property type="entry name" value="Nucleotide_cyclase"/>
</dbReference>
<dbReference type="RefSeq" id="WP_311361045.1">
    <property type="nucleotide sequence ID" value="NZ_JAVRIE010000002.1"/>
</dbReference>
<sequence>MQETKVFLSQLEAIMLHSGCDEISAVSEHLQTINNQKLSRLPSRSQSNTVSLHDLPEDAFQVSSEEFNFYTDNKHHVWIKAKVTSQNVANQKNEESDSRQIIKKHSDSKSYYIVCYFQNRIPGWMLNLKHSASKIRVTDQQQTFLQQLRSCNLVLQLLDEHQSINSDPLTKLDARGLLLQKVNHIADEHSVALCLVHCREFQQINKKQGAHVGDQVIFELADAIQACTRNDDGISRLGGALFAVASATNGVKEAEVLGNKLQQYLQQQAYLIENSSNGMPVKLSFHVGVAVVEYDEPNNSDIDKATVLMNRAEQALQASQAQEEPAVTTWDISKFSMNEEQFNYLGGIFTGDTMTNYRNMLLLWDISSIIADEFEFTKLLHNVVQRLANTFDFNSAGLWRAQSDVTTLPSLCFEVSDNAQVLQVEPDLAFQNKIIEQQVSLAIDSKGQQELITEDTAYWVLPLEVNTDDCFYIVGEASRFILTHDTKVLIQGFVRQIGKALRRSQLEEELNRRLENQNAMLENELNELKGGLSSSALVYKSPVMQTVMKQTQRAAATDTTVLITGESGTGKERLINAIHTLGPRSKKPLIIVDCGSIPETLIESELFGYVKGAFTGAQKGANGKVKEADGGILVLDEIGELPLQMQPKLLRFVQEKHYTPVGGTKVIDVDVKIVAVTNRDLSLEVERGTFRKDLYYRLNVVTLNNPALRERGDDLSLLAQHFLNKFSKQFETEKKYLAPETLQSMQRYPWPGNIRELENKLMQATLLSENAEITLDELNLELEASEYDSAHGAQSDITDLTDSQAMSYRELSEVHENEQSIDVPAQHTSQAIDQGTEQLGNMSDTEKRDNASRVPRQPQDDTRQRDSQVVDLKPSLGVLNQQKEIETLLTSLFNASLHFLNEIRNQAAFIHLSIGNCVEDELLVLTYQACNGNMRDVSTRLQLPTSTARRRVNKILLNLQSQNIEKPVSWNEVKTCLQPIADAKVCIPDCFDRIKQVLLEAILKSEPDNMSMAAALLGVSEPTFYKLKKQISQLA</sequence>